<dbReference type="InterPro" id="IPR001478">
    <property type="entry name" value="PDZ"/>
</dbReference>
<dbReference type="InterPro" id="IPR036034">
    <property type="entry name" value="PDZ_sf"/>
</dbReference>
<evidence type="ECO:0000256" key="2">
    <source>
        <dbReference type="SAM" id="MobiDB-lite"/>
    </source>
</evidence>
<dbReference type="SMART" id="SM00228">
    <property type="entry name" value="PDZ"/>
    <property type="match status" value="1"/>
</dbReference>
<dbReference type="Pfam" id="PF00595">
    <property type="entry name" value="PDZ"/>
    <property type="match status" value="1"/>
</dbReference>
<proteinExistence type="predicted"/>
<organism evidence="4">
    <name type="scientific">Menopon gallinae</name>
    <name type="common">poultry shaft louse</name>
    <dbReference type="NCBI Taxonomy" id="328185"/>
    <lineage>
        <taxon>Eukaryota</taxon>
        <taxon>Metazoa</taxon>
        <taxon>Ecdysozoa</taxon>
        <taxon>Arthropoda</taxon>
        <taxon>Hexapoda</taxon>
        <taxon>Insecta</taxon>
        <taxon>Pterygota</taxon>
        <taxon>Neoptera</taxon>
        <taxon>Paraneoptera</taxon>
        <taxon>Psocodea</taxon>
        <taxon>Troctomorpha</taxon>
        <taxon>Phthiraptera</taxon>
        <taxon>Amblycera</taxon>
        <taxon>Menoponidae</taxon>
        <taxon>Menopon</taxon>
    </lineage>
</organism>
<evidence type="ECO:0000313" key="4">
    <source>
        <dbReference type="EMBL" id="KAL0281446.1"/>
    </source>
</evidence>
<evidence type="ECO:0000259" key="3">
    <source>
        <dbReference type="PROSITE" id="PS50106"/>
    </source>
</evidence>
<dbReference type="CDD" id="cd06768">
    <property type="entry name" value="PDZ_NHERF-like"/>
    <property type="match status" value="1"/>
</dbReference>
<dbReference type="EMBL" id="JARGDH010000001">
    <property type="protein sequence ID" value="KAL0281446.1"/>
    <property type="molecule type" value="Genomic_DNA"/>
</dbReference>
<dbReference type="AlphaFoldDB" id="A0AAW2IH80"/>
<evidence type="ECO:0000256" key="1">
    <source>
        <dbReference type="ARBA" id="ARBA00022737"/>
    </source>
</evidence>
<sequence>MSNHTNGNLTNKPVVRLCHIVKWPDYDGYGFNLHADKNKSAQYIGKVDEGSPAQAAGLKEGDRIIEVNGINVTGDDHKQVVSKIKQNPKEAKLLVVDKESYEYFQSNGITITSTLPEVVILKMPSREDQQQVNGNKTPEVTESAKEAEEKQTTKLNFNMTVKEYRSKLASRKKYDPKKEAIDVKKKHEIIDKL</sequence>
<keyword evidence="1" id="KW-0677">Repeat</keyword>
<dbReference type="PROSITE" id="PS50106">
    <property type="entry name" value="PDZ"/>
    <property type="match status" value="1"/>
</dbReference>
<dbReference type="GO" id="GO:0043495">
    <property type="term" value="F:protein-membrane adaptor activity"/>
    <property type="evidence" value="ECO:0007669"/>
    <property type="project" value="TreeGrafter"/>
</dbReference>
<dbReference type="InterPro" id="IPR051067">
    <property type="entry name" value="NHER"/>
</dbReference>
<reference evidence="4" key="1">
    <citation type="journal article" date="2024" name="Gigascience">
        <title>Chromosome-level genome of the poultry shaft louse Menopon gallinae provides insight into the host-switching and adaptive evolution of parasitic lice.</title>
        <authorList>
            <person name="Xu Y."/>
            <person name="Ma L."/>
            <person name="Liu S."/>
            <person name="Liang Y."/>
            <person name="Liu Q."/>
            <person name="He Z."/>
            <person name="Tian L."/>
            <person name="Duan Y."/>
            <person name="Cai W."/>
            <person name="Li H."/>
            <person name="Song F."/>
        </authorList>
    </citation>
    <scope>NUCLEOTIDE SEQUENCE</scope>
    <source>
        <strain evidence="4">Cailab_2023a</strain>
    </source>
</reference>
<dbReference type="PANTHER" id="PTHR14191:SF28">
    <property type="entry name" value="GH04176P-RELATED"/>
    <property type="match status" value="1"/>
</dbReference>
<protein>
    <recommendedName>
        <fullName evidence="3">PDZ domain-containing protein</fullName>
    </recommendedName>
</protein>
<feature type="region of interest" description="Disordered" evidence="2">
    <location>
        <begin position="126"/>
        <end position="152"/>
    </location>
</feature>
<feature type="compositionally biased region" description="Basic and acidic residues" evidence="2">
    <location>
        <begin position="142"/>
        <end position="152"/>
    </location>
</feature>
<gene>
    <name evidence="4" type="ORF">PYX00_002429</name>
</gene>
<dbReference type="SUPFAM" id="SSF50156">
    <property type="entry name" value="PDZ domain-like"/>
    <property type="match status" value="1"/>
</dbReference>
<feature type="compositionally biased region" description="Polar residues" evidence="2">
    <location>
        <begin position="130"/>
        <end position="140"/>
    </location>
</feature>
<dbReference type="Gene3D" id="2.30.42.10">
    <property type="match status" value="1"/>
</dbReference>
<feature type="domain" description="PDZ" evidence="3">
    <location>
        <begin position="17"/>
        <end position="99"/>
    </location>
</feature>
<name>A0AAW2IH80_9NEOP</name>
<accession>A0AAW2IH80</accession>
<dbReference type="GO" id="GO:0072659">
    <property type="term" value="P:protein localization to plasma membrane"/>
    <property type="evidence" value="ECO:0007669"/>
    <property type="project" value="TreeGrafter"/>
</dbReference>
<dbReference type="GO" id="GO:0016324">
    <property type="term" value="C:apical plasma membrane"/>
    <property type="evidence" value="ECO:0007669"/>
    <property type="project" value="TreeGrafter"/>
</dbReference>
<dbReference type="EMBL" id="JARGDH010000001">
    <property type="protein sequence ID" value="KAL0281445.1"/>
    <property type="molecule type" value="Genomic_DNA"/>
</dbReference>
<dbReference type="PANTHER" id="PTHR14191">
    <property type="entry name" value="PDZ DOMAIN CONTAINING PROTEIN"/>
    <property type="match status" value="1"/>
</dbReference>
<comment type="caution">
    <text evidence="4">The sequence shown here is derived from an EMBL/GenBank/DDBJ whole genome shotgun (WGS) entry which is preliminary data.</text>
</comment>